<comment type="caution">
    <text evidence="1">The sequence shown here is derived from an EMBL/GenBank/DDBJ whole genome shotgun (WGS) entry which is preliminary data.</text>
</comment>
<dbReference type="Proteomes" id="UP000218887">
    <property type="component" value="Unassembled WGS sequence"/>
</dbReference>
<accession>A0A2A2ID06</accession>
<evidence type="ECO:0008006" key="3">
    <source>
        <dbReference type="Google" id="ProtNLM"/>
    </source>
</evidence>
<dbReference type="OrthoDB" id="2721399at2"/>
<dbReference type="EMBL" id="NPOA01000009">
    <property type="protein sequence ID" value="PAV29010.1"/>
    <property type="molecule type" value="Genomic_DNA"/>
</dbReference>
<keyword evidence="2" id="KW-1185">Reference proteome</keyword>
<evidence type="ECO:0000313" key="2">
    <source>
        <dbReference type="Proteomes" id="UP000218887"/>
    </source>
</evidence>
<organism evidence="1 2">
    <name type="scientific">Virgibacillus profundi</name>
    <dbReference type="NCBI Taxonomy" id="2024555"/>
    <lineage>
        <taxon>Bacteria</taxon>
        <taxon>Bacillati</taxon>
        <taxon>Bacillota</taxon>
        <taxon>Bacilli</taxon>
        <taxon>Bacillales</taxon>
        <taxon>Bacillaceae</taxon>
        <taxon>Virgibacillus</taxon>
    </lineage>
</organism>
<name>A0A2A2ID06_9BACI</name>
<protein>
    <recommendedName>
        <fullName evidence="3">DUF3679 domain-containing protein</fullName>
    </recommendedName>
</protein>
<dbReference type="AlphaFoldDB" id="A0A2A2ID06"/>
<sequence length="113" mass="12753">MVRSFIVLLLFALFFLTGMLYGMDKENNTATDDSVETIESVDSVKNEEKQIEIVEVDGEPVQAEEVIVNSNKPELDDQPIHITEKTASFLEAGVKGFYEVVVQILHQISQLFF</sequence>
<gene>
    <name evidence="1" type="ORF">CIL05_13600</name>
</gene>
<dbReference type="RefSeq" id="WP_095656102.1">
    <property type="nucleotide sequence ID" value="NZ_NPOA01000009.1"/>
</dbReference>
<proteinExistence type="predicted"/>
<evidence type="ECO:0000313" key="1">
    <source>
        <dbReference type="EMBL" id="PAV29010.1"/>
    </source>
</evidence>
<reference evidence="1 2" key="1">
    <citation type="submission" date="2017-08" db="EMBL/GenBank/DDBJ databases">
        <title>Virgibacillus indicus sp. nov. and Virgibacillus profoundi sp. nov, two moderately halophilic bacteria isolated from marine sediment by using the Microfluidic Streak Plate.</title>
        <authorList>
            <person name="Xu B."/>
            <person name="Hu B."/>
            <person name="Wang J."/>
            <person name="Zhu Y."/>
            <person name="Huang L."/>
            <person name="Du W."/>
            <person name="Huang Y."/>
        </authorList>
    </citation>
    <scope>NUCLEOTIDE SEQUENCE [LARGE SCALE GENOMIC DNA]</scope>
    <source>
        <strain evidence="1 2">IO3-P3-H5</strain>
    </source>
</reference>